<evidence type="ECO:0000313" key="3">
    <source>
        <dbReference type="Proteomes" id="UP000006048"/>
    </source>
</evidence>
<keyword evidence="1" id="KW-0812">Transmembrane</keyword>
<sequence>MYEHIMSFTSQIYHFRLDEEMVANRFIVAIGCCFLGLLFPDSNFLRSEAKDSGASKKSASLRIANESGAFEFQVPRKLELVYSKKQTPLMFYGRKMTLEFHEYKSNDFLIGFTEIPGVPLADLFRAHCGNERSDRYVIRSEKITKPRNGYLRESIFQGRHSLMMFLDGGRSSYTFVISWPKEDNNIPSKPDTLSRNEIEEIGRSLKVKSTRKDAGG</sequence>
<dbReference type="HOGENOM" id="CLU_1277161_0_0_12"/>
<reference evidence="2 3" key="1">
    <citation type="submission" date="2012-06" db="EMBL/GenBank/DDBJ databases">
        <title>The complete chromosome of genome of Turneriella parva DSM 21527.</title>
        <authorList>
            <consortium name="US DOE Joint Genome Institute (JGI-PGF)"/>
            <person name="Lucas S."/>
            <person name="Han J."/>
            <person name="Lapidus A."/>
            <person name="Bruce D."/>
            <person name="Goodwin L."/>
            <person name="Pitluck S."/>
            <person name="Peters L."/>
            <person name="Kyrpides N."/>
            <person name="Mavromatis K."/>
            <person name="Ivanova N."/>
            <person name="Mikhailova N."/>
            <person name="Chertkov O."/>
            <person name="Detter J.C."/>
            <person name="Tapia R."/>
            <person name="Han C."/>
            <person name="Land M."/>
            <person name="Hauser L."/>
            <person name="Markowitz V."/>
            <person name="Cheng J.-F."/>
            <person name="Hugenholtz P."/>
            <person name="Woyke T."/>
            <person name="Wu D."/>
            <person name="Gronow S."/>
            <person name="Wellnitz S."/>
            <person name="Brambilla E."/>
            <person name="Klenk H.-P."/>
            <person name="Eisen J.A."/>
        </authorList>
    </citation>
    <scope>NUCLEOTIDE SEQUENCE [LARGE SCALE GENOMIC DNA]</scope>
    <source>
        <strain evidence="3">ATCC BAA-1111 / DSM 21527 / NCTC 11395 / H</strain>
    </source>
</reference>
<keyword evidence="1" id="KW-1133">Transmembrane helix</keyword>
<keyword evidence="3" id="KW-1185">Reference proteome</keyword>
<dbReference type="EMBL" id="CP002959">
    <property type="protein sequence ID" value="AFM14135.1"/>
    <property type="molecule type" value="Genomic_DNA"/>
</dbReference>
<keyword evidence="1" id="KW-0472">Membrane</keyword>
<feature type="transmembrane region" description="Helical" evidence="1">
    <location>
        <begin position="21"/>
        <end position="39"/>
    </location>
</feature>
<evidence type="ECO:0000256" key="1">
    <source>
        <dbReference type="SAM" id="Phobius"/>
    </source>
</evidence>
<organism evidence="2 3">
    <name type="scientific">Turneriella parva (strain ATCC BAA-1111 / DSM 21527 / NCTC 11395 / H)</name>
    <name type="common">Leptospira parva</name>
    <dbReference type="NCBI Taxonomy" id="869212"/>
    <lineage>
        <taxon>Bacteria</taxon>
        <taxon>Pseudomonadati</taxon>
        <taxon>Spirochaetota</taxon>
        <taxon>Spirochaetia</taxon>
        <taxon>Leptospirales</taxon>
        <taxon>Leptospiraceae</taxon>
        <taxon>Turneriella</taxon>
    </lineage>
</organism>
<proteinExistence type="predicted"/>
<gene>
    <name evidence="2" type="ordered locus">Turpa_3498</name>
</gene>
<name>I4BA28_TURPD</name>
<protein>
    <submittedName>
        <fullName evidence="2">Uncharacterized protein</fullName>
    </submittedName>
</protein>
<evidence type="ECO:0000313" key="2">
    <source>
        <dbReference type="EMBL" id="AFM14135.1"/>
    </source>
</evidence>
<dbReference type="AlphaFoldDB" id="I4BA28"/>
<dbReference type="Proteomes" id="UP000006048">
    <property type="component" value="Chromosome"/>
</dbReference>
<dbReference type="STRING" id="869212.Turpa_3498"/>
<accession>I4BA28</accession>
<dbReference type="KEGG" id="tpx:Turpa_3498"/>